<dbReference type="InterPro" id="IPR000086">
    <property type="entry name" value="NUDIX_hydrolase_dom"/>
</dbReference>
<sequence>MNPRHPAARHCPQCGHAPLEQCVPPGDTHLRLRCPACAHLIYDNPRVIAGAIIDEGGRIALCQRGIPPGVGRWTLPAGFMEHGESVEEAAAREVMEETGMRVEIRSPYSIFSVPPTNEIYLIYRATLVAQETEPGPESLQVQWFGANDLPWQEIFYPAIGQILTRYFDEGLTGRHGVYSGSMESGHIHFIS</sequence>
<feature type="domain" description="Nudix hydrolase" evidence="5">
    <location>
        <begin position="43"/>
        <end position="166"/>
    </location>
</feature>
<evidence type="ECO:0000313" key="7">
    <source>
        <dbReference type="Proteomes" id="UP001321526"/>
    </source>
</evidence>
<dbReference type="Pfam" id="PF14803">
    <property type="entry name" value="Zn_ribbon_Nudix"/>
    <property type="match status" value="1"/>
</dbReference>
<dbReference type="EMBL" id="CP035631">
    <property type="protein sequence ID" value="WFF41570.1"/>
    <property type="molecule type" value="Genomic_DNA"/>
</dbReference>
<dbReference type="PANTHER" id="PTHR43222">
    <property type="entry name" value="NUDIX HYDROLASE 23"/>
    <property type="match status" value="1"/>
</dbReference>
<organism evidence="6 7">
    <name type="scientific">Salinicola endophyticus</name>
    <dbReference type="NCBI Taxonomy" id="1949083"/>
    <lineage>
        <taxon>Bacteria</taxon>
        <taxon>Pseudomonadati</taxon>
        <taxon>Pseudomonadota</taxon>
        <taxon>Gammaproteobacteria</taxon>
        <taxon>Oceanospirillales</taxon>
        <taxon>Halomonadaceae</taxon>
        <taxon>Salinicola</taxon>
    </lineage>
</organism>
<evidence type="ECO:0000256" key="2">
    <source>
        <dbReference type="ARBA" id="ARBA00022801"/>
    </source>
</evidence>
<comment type="cofactor">
    <cofactor evidence="1">
        <name>Mg(2+)</name>
        <dbReference type="ChEBI" id="CHEBI:18420"/>
    </cofactor>
</comment>
<evidence type="ECO:0000256" key="1">
    <source>
        <dbReference type="ARBA" id="ARBA00001946"/>
    </source>
</evidence>
<accession>A0ABY8FFI7</accession>
<evidence type="ECO:0000313" key="6">
    <source>
        <dbReference type="EMBL" id="WFF41570.1"/>
    </source>
</evidence>
<dbReference type="PROSITE" id="PS00893">
    <property type="entry name" value="NUDIX_BOX"/>
    <property type="match status" value="1"/>
</dbReference>
<keyword evidence="3" id="KW-0460">Magnesium</keyword>
<comment type="similarity">
    <text evidence="4">Belongs to the Nudix hydrolase family.</text>
</comment>
<keyword evidence="2 4" id="KW-0378">Hydrolase</keyword>
<dbReference type="PROSITE" id="PS51462">
    <property type="entry name" value="NUDIX"/>
    <property type="match status" value="1"/>
</dbReference>
<dbReference type="Proteomes" id="UP001321526">
    <property type="component" value="Chromosome"/>
</dbReference>
<protein>
    <submittedName>
        <fullName evidence="6">NUDIX hydrolase</fullName>
    </submittedName>
</protein>
<dbReference type="Gene3D" id="2.20.70.10">
    <property type="match status" value="1"/>
</dbReference>
<dbReference type="Gene3D" id="3.90.79.10">
    <property type="entry name" value="Nucleoside Triphosphate Pyrophosphohydrolase"/>
    <property type="match status" value="1"/>
</dbReference>
<dbReference type="InterPro" id="IPR020476">
    <property type="entry name" value="Nudix_hydrolase"/>
</dbReference>
<evidence type="ECO:0000256" key="3">
    <source>
        <dbReference type="ARBA" id="ARBA00022842"/>
    </source>
</evidence>
<keyword evidence="7" id="KW-1185">Reference proteome</keyword>
<dbReference type="RefSeq" id="WP_110676021.1">
    <property type="nucleotide sequence ID" value="NZ_CP035631.1"/>
</dbReference>
<dbReference type="InterPro" id="IPR015797">
    <property type="entry name" value="NUDIX_hydrolase-like_dom_sf"/>
</dbReference>
<dbReference type="InterPro" id="IPR020084">
    <property type="entry name" value="NUDIX_hydrolase_CS"/>
</dbReference>
<name>A0ABY8FFI7_9GAMM</name>
<gene>
    <name evidence="6" type="ORF">EVC62_08680</name>
</gene>
<dbReference type="PRINTS" id="PR00502">
    <property type="entry name" value="NUDIXFAMILY"/>
</dbReference>
<evidence type="ECO:0000259" key="5">
    <source>
        <dbReference type="PROSITE" id="PS51462"/>
    </source>
</evidence>
<reference evidence="6 7" key="1">
    <citation type="submission" date="2019-01" db="EMBL/GenBank/DDBJ databases">
        <title>Genome sequence of Salinicola endophyticus REST5.</title>
        <authorList>
            <person name="Nascimento F.X."/>
        </authorList>
    </citation>
    <scope>NUCLEOTIDE SEQUENCE [LARGE SCALE GENOMIC DNA]</scope>
    <source>
        <strain evidence="6 7">REST5</strain>
    </source>
</reference>
<dbReference type="GO" id="GO:0016787">
    <property type="term" value="F:hydrolase activity"/>
    <property type="evidence" value="ECO:0007669"/>
    <property type="project" value="UniProtKB-KW"/>
</dbReference>
<dbReference type="SUPFAM" id="SSF55811">
    <property type="entry name" value="Nudix"/>
    <property type="match status" value="1"/>
</dbReference>
<evidence type="ECO:0000256" key="4">
    <source>
        <dbReference type="RuleBase" id="RU003476"/>
    </source>
</evidence>
<dbReference type="Pfam" id="PF00293">
    <property type="entry name" value="NUDIX"/>
    <property type="match status" value="1"/>
</dbReference>
<proteinExistence type="inferred from homology"/>
<dbReference type="PANTHER" id="PTHR43222:SF2">
    <property type="entry name" value="NUDIX HYDROLASE 23, CHLOROPLASTIC"/>
    <property type="match status" value="1"/>
</dbReference>
<dbReference type="InterPro" id="IPR029401">
    <property type="entry name" value="Nudix_N"/>
</dbReference>